<protein>
    <submittedName>
        <fullName evidence="2">Uncharacterized protein</fullName>
    </submittedName>
</protein>
<feature type="compositionally biased region" description="Low complexity" evidence="1">
    <location>
        <begin position="17"/>
        <end position="32"/>
    </location>
</feature>
<accession>A0A8H7I9V8</accession>
<name>A0A8H7I9V8_9AGAM</name>
<comment type="caution">
    <text evidence="2">The sequence shown here is derived from an EMBL/GenBank/DDBJ whole genome shotgun (WGS) entry which is preliminary data.</text>
</comment>
<evidence type="ECO:0000256" key="1">
    <source>
        <dbReference type="SAM" id="MobiDB-lite"/>
    </source>
</evidence>
<evidence type="ECO:0000313" key="2">
    <source>
        <dbReference type="EMBL" id="KAF8754473.1"/>
    </source>
</evidence>
<organism evidence="2 3">
    <name type="scientific">Rhizoctonia solani</name>
    <dbReference type="NCBI Taxonomy" id="456999"/>
    <lineage>
        <taxon>Eukaryota</taxon>
        <taxon>Fungi</taxon>
        <taxon>Dikarya</taxon>
        <taxon>Basidiomycota</taxon>
        <taxon>Agaricomycotina</taxon>
        <taxon>Agaricomycetes</taxon>
        <taxon>Cantharellales</taxon>
        <taxon>Ceratobasidiaceae</taxon>
        <taxon>Rhizoctonia</taxon>
    </lineage>
</organism>
<dbReference type="Proteomes" id="UP000614334">
    <property type="component" value="Unassembled WGS sequence"/>
</dbReference>
<gene>
    <name evidence="2" type="ORF">RHS01_05980</name>
</gene>
<evidence type="ECO:0000313" key="3">
    <source>
        <dbReference type="Proteomes" id="UP000614334"/>
    </source>
</evidence>
<feature type="compositionally biased region" description="Polar residues" evidence="1">
    <location>
        <begin position="37"/>
        <end position="58"/>
    </location>
</feature>
<reference evidence="2" key="1">
    <citation type="submission" date="2020-09" db="EMBL/GenBank/DDBJ databases">
        <title>Comparative genome analyses of four rice-infecting Rhizoctonia solani isolates reveal extensive enrichment of homogalacturonan modification genes.</title>
        <authorList>
            <person name="Lee D.-Y."/>
            <person name="Jeon J."/>
            <person name="Kim K.-T."/>
            <person name="Cheong K."/>
            <person name="Song H."/>
            <person name="Choi G."/>
            <person name="Ko J."/>
            <person name="Opiyo S.O."/>
            <person name="Zuo S."/>
            <person name="Madhav S."/>
            <person name="Lee Y.-H."/>
            <person name="Wang G.-L."/>
        </authorList>
    </citation>
    <scope>NUCLEOTIDE SEQUENCE</scope>
    <source>
        <strain evidence="2">AG1-IA B2</strain>
    </source>
</reference>
<dbReference type="EMBL" id="JACYCF010000010">
    <property type="protein sequence ID" value="KAF8754473.1"/>
    <property type="molecule type" value="Genomic_DNA"/>
</dbReference>
<dbReference type="AlphaFoldDB" id="A0A8H7I9V8"/>
<proteinExistence type="predicted"/>
<feature type="region of interest" description="Disordered" evidence="1">
    <location>
        <begin position="1"/>
        <end position="96"/>
    </location>
</feature>
<feature type="region of interest" description="Disordered" evidence="1">
    <location>
        <begin position="135"/>
        <end position="156"/>
    </location>
</feature>
<sequence length="156" mass="16827">MEGQQRPPLQPNASYDSTSSSSVLTMSTLPTPDQAKSPFNTSPSGRVSFVFPQTNKSPSRAAPKATESAALVELPSADLIPSSISEPAPGRGSKVMLGPNRLKLVTDDALDSILRPSLDSDTPYMKGVKIAFKPGLKHRRELPRRPVANPRKKKHN</sequence>